<dbReference type="Proteomes" id="UP000035740">
    <property type="component" value="Unassembled WGS sequence"/>
</dbReference>
<name>A0A0J8B796_BETVV</name>
<evidence type="ECO:0000313" key="2">
    <source>
        <dbReference type="Proteomes" id="UP000035740"/>
    </source>
</evidence>
<keyword evidence="2" id="KW-1185">Reference proteome</keyword>
<proteinExistence type="predicted"/>
<dbReference type="EMBL" id="KQ090341">
    <property type="protein sequence ID" value="KMS97114.1"/>
    <property type="molecule type" value="Genomic_DNA"/>
</dbReference>
<reference evidence="1 2" key="1">
    <citation type="journal article" date="2014" name="Nature">
        <title>The genome of the recently domesticated crop plant sugar beet (Beta vulgaris).</title>
        <authorList>
            <person name="Dohm J.C."/>
            <person name="Minoche A.E."/>
            <person name="Holtgrawe D."/>
            <person name="Capella-Gutierrez S."/>
            <person name="Zakrzewski F."/>
            <person name="Tafer H."/>
            <person name="Rupp O."/>
            <person name="Sorensen T.R."/>
            <person name="Stracke R."/>
            <person name="Reinhardt R."/>
            <person name="Goesmann A."/>
            <person name="Kraft T."/>
            <person name="Schulz B."/>
            <person name="Stadler P.F."/>
            <person name="Schmidt T."/>
            <person name="Gabaldon T."/>
            <person name="Lehrach H."/>
            <person name="Weisshaar B."/>
            <person name="Himmelbauer H."/>
        </authorList>
    </citation>
    <scope>NUCLEOTIDE SEQUENCE [LARGE SCALE GENOMIC DNA]</scope>
    <source>
        <tissue evidence="1">Taproot</tissue>
    </source>
</reference>
<organism evidence="1 2">
    <name type="scientific">Beta vulgaris subsp. vulgaris</name>
    <name type="common">Beet</name>
    <dbReference type="NCBI Taxonomy" id="3555"/>
    <lineage>
        <taxon>Eukaryota</taxon>
        <taxon>Viridiplantae</taxon>
        <taxon>Streptophyta</taxon>
        <taxon>Embryophyta</taxon>
        <taxon>Tracheophyta</taxon>
        <taxon>Spermatophyta</taxon>
        <taxon>Magnoliopsida</taxon>
        <taxon>eudicotyledons</taxon>
        <taxon>Gunneridae</taxon>
        <taxon>Pentapetalae</taxon>
        <taxon>Caryophyllales</taxon>
        <taxon>Chenopodiaceae</taxon>
        <taxon>Betoideae</taxon>
        <taxon>Beta</taxon>
    </lineage>
</organism>
<dbReference type="Gramene" id="KMS97114">
    <property type="protein sequence ID" value="KMS97114"/>
    <property type="gene ID" value="BVRB_7g178960"/>
</dbReference>
<gene>
    <name evidence="1" type="ORF">BVRB_7g178960</name>
</gene>
<evidence type="ECO:0000313" key="1">
    <source>
        <dbReference type="EMBL" id="KMS97114.1"/>
    </source>
</evidence>
<accession>A0A0J8B796</accession>
<dbReference type="AlphaFoldDB" id="A0A0J8B796"/>
<sequence length="121" mass="13855">MAKRLERRRTAKNGRTINKSFAKYSKSKMARGLAESPVIFYGVMLTRASVYARLLDKWTMPRSFELKKWSKLAPAPGHTVVSNQTRTCMCVPGSVFEGRKSLDCCWEKPHGRVTFHTTVWT</sequence>
<protein>
    <submittedName>
        <fullName evidence="1">Uncharacterized protein</fullName>
    </submittedName>
</protein>